<gene>
    <name evidence="3" type="primary">6032205</name>
    <name evidence="2" type="ORF">CpipJ_CPIJ001177</name>
</gene>
<evidence type="ECO:0000256" key="1">
    <source>
        <dbReference type="SAM" id="MobiDB-lite"/>
    </source>
</evidence>
<evidence type="ECO:0000313" key="2">
    <source>
        <dbReference type="EMBL" id="EDS28689.1"/>
    </source>
</evidence>
<keyword evidence="4" id="KW-1185">Reference proteome</keyword>
<evidence type="ECO:0000313" key="3">
    <source>
        <dbReference type="EnsemblMetazoa" id="CPIJ001177-PA"/>
    </source>
</evidence>
<dbReference type="OrthoDB" id="6365503at2759"/>
<dbReference type="AlphaFoldDB" id="B0W2E3"/>
<feature type="region of interest" description="Disordered" evidence="1">
    <location>
        <begin position="46"/>
        <end position="91"/>
    </location>
</feature>
<organism>
    <name type="scientific">Culex quinquefasciatus</name>
    <name type="common">Southern house mosquito</name>
    <name type="synonym">Culex pungens</name>
    <dbReference type="NCBI Taxonomy" id="7176"/>
    <lineage>
        <taxon>Eukaryota</taxon>
        <taxon>Metazoa</taxon>
        <taxon>Ecdysozoa</taxon>
        <taxon>Arthropoda</taxon>
        <taxon>Hexapoda</taxon>
        <taxon>Insecta</taxon>
        <taxon>Pterygota</taxon>
        <taxon>Neoptera</taxon>
        <taxon>Endopterygota</taxon>
        <taxon>Diptera</taxon>
        <taxon>Nematocera</taxon>
        <taxon>Culicoidea</taxon>
        <taxon>Culicidae</taxon>
        <taxon>Culicinae</taxon>
        <taxon>Culicini</taxon>
        <taxon>Culex</taxon>
        <taxon>Culex</taxon>
    </lineage>
</organism>
<dbReference type="eggNOG" id="ENOG502SDNI">
    <property type="taxonomic scope" value="Eukaryota"/>
</dbReference>
<name>B0W2E3_CULQU</name>
<dbReference type="HOGENOM" id="CLU_139360_1_0_1"/>
<dbReference type="VEuPathDB" id="VectorBase:CPIJ001177"/>
<feature type="compositionally biased region" description="Low complexity" evidence="1">
    <location>
        <begin position="59"/>
        <end position="73"/>
    </location>
</feature>
<evidence type="ECO:0000313" key="4">
    <source>
        <dbReference type="Proteomes" id="UP000002320"/>
    </source>
</evidence>
<feature type="compositionally biased region" description="Gly residues" evidence="1">
    <location>
        <begin position="74"/>
        <end position="85"/>
    </location>
</feature>
<dbReference type="Proteomes" id="UP000002320">
    <property type="component" value="Unassembled WGS sequence"/>
</dbReference>
<reference evidence="3" key="2">
    <citation type="submission" date="2021-02" db="UniProtKB">
        <authorList>
            <consortium name="EnsemblMetazoa"/>
        </authorList>
    </citation>
    <scope>IDENTIFICATION</scope>
    <source>
        <strain evidence="3">JHB</strain>
    </source>
</reference>
<dbReference type="VEuPathDB" id="VectorBase:CQUJHB005736"/>
<dbReference type="KEGG" id="cqu:CpipJ_CPIJ001177"/>
<dbReference type="InParanoid" id="B0W2E3"/>
<reference evidence="2" key="1">
    <citation type="submission" date="2007-03" db="EMBL/GenBank/DDBJ databases">
        <title>Annotation of Culex pipiens quinquefasciatus.</title>
        <authorList>
            <consortium name="The Broad Institute Genome Sequencing Platform"/>
            <person name="Atkinson P.W."/>
            <person name="Hemingway J."/>
            <person name="Christensen B.M."/>
            <person name="Higgs S."/>
            <person name="Kodira C."/>
            <person name="Hannick L."/>
            <person name="Megy K."/>
            <person name="O'Leary S."/>
            <person name="Pearson M."/>
            <person name="Haas B.J."/>
            <person name="Mauceli E."/>
            <person name="Wortman J.R."/>
            <person name="Lee N.H."/>
            <person name="Guigo R."/>
            <person name="Stanke M."/>
            <person name="Alvarado L."/>
            <person name="Amedeo P."/>
            <person name="Antoine C.H."/>
            <person name="Arensburger P."/>
            <person name="Bidwell S.L."/>
            <person name="Crawford M."/>
            <person name="Camaro F."/>
            <person name="Devon K."/>
            <person name="Engels R."/>
            <person name="Hammond M."/>
            <person name="Howarth C."/>
            <person name="Koehrsen M."/>
            <person name="Lawson D."/>
            <person name="Montgomery P."/>
            <person name="Nene V."/>
            <person name="Nusbaum C."/>
            <person name="Puiu D."/>
            <person name="Romero-Severson J."/>
            <person name="Severson D.W."/>
            <person name="Shumway M."/>
            <person name="Sisk P."/>
            <person name="Stolte C."/>
            <person name="Zeng Q."/>
            <person name="Eisenstadt E."/>
            <person name="Fraser-Liggett C."/>
            <person name="Strausberg R."/>
            <person name="Galagan J."/>
            <person name="Birren B."/>
            <person name="Collins F.H."/>
        </authorList>
    </citation>
    <scope>NUCLEOTIDE SEQUENCE [LARGE SCALE GENOMIC DNA]</scope>
    <source>
        <strain evidence="2">JHB</strain>
    </source>
</reference>
<dbReference type="EMBL" id="DS231826">
    <property type="protein sequence ID" value="EDS28689.1"/>
    <property type="molecule type" value="Genomic_DNA"/>
</dbReference>
<dbReference type="OMA" id="EENPHYF"/>
<proteinExistence type="predicted"/>
<protein>
    <submittedName>
        <fullName evidence="2">Transcription factor</fullName>
    </submittedName>
</protein>
<accession>B0W2E3</accession>
<dbReference type="EnsemblMetazoa" id="CPIJ001177-RA">
    <property type="protein sequence ID" value="CPIJ001177-PA"/>
    <property type="gene ID" value="CPIJ001177"/>
</dbReference>
<sequence length="139" mass="15172">MAADPRKRSREEEVNEFMPLSKRINNLHLNNGQQHQTMQHMPLLEGHQTNFPQCGGGSSSSSGSTCHSVPSGGSSPGGGVGGPSGVGPEVGFTVNGELLGDYCPDMGEHENPHYFNRNKVLYELYVERMRRMQSNSRIA</sequence>